<accession>A0A0C9YLW2</accession>
<name>A0A0C9YLW2_9AGAM</name>
<dbReference type="AlphaFoldDB" id="A0A0C9YLW2"/>
<proteinExistence type="predicted"/>
<gene>
    <name evidence="1" type="ORF">PISMIDRAFT_16979</name>
</gene>
<keyword evidence="2" id="KW-1185">Reference proteome</keyword>
<reference evidence="2" key="2">
    <citation type="submission" date="2015-01" db="EMBL/GenBank/DDBJ databases">
        <title>Evolutionary Origins and Diversification of the Mycorrhizal Mutualists.</title>
        <authorList>
            <consortium name="DOE Joint Genome Institute"/>
            <consortium name="Mycorrhizal Genomics Consortium"/>
            <person name="Kohler A."/>
            <person name="Kuo A."/>
            <person name="Nagy L.G."/>
            <person name="Floudas D."/>
            <person name="Copeland A."/>
            <person name="Barry K.W."/>
            <person name="Cichocki N."/>
            <person name="Veneault-Fourrey C."/>
            <person name="LaButti K."/>
            <person name="Lindquist E.A."/>
            <person name="Lipzen A."/>
            <person name="Lundell T."/>
            <person name="Morin E."/>
            <person name="Murat C."/>
            <person name="Riley R."/>
            <person name="Ohm R."/>
            <person name="Sun H."/>
            <person name="Tunlid A."/>
            <person name="Henrissat B."/>
            <person name="Grigoriev I.V."/>
            <person name="Hibbett D.S."/>
            <person name="Martin F."/>
        </authorList>
    </citation>
    <scope>NUCLEOTIDE SEQUENCE [LARGE SCALE GENOMIC DNA]</scope>
    <source>
        <strain evidence="2">441</strain>
    </source>
</reference>
<evidence type="ECO:0000313" key="2">
    <source>
        <dbReference type="Proteomes" id="UP000054018"/>
    </source>
</evidence>
<reference evidence="1 2" key="1">
    <citation type="submission" date="2014-04" db="EMBL/GenBank/DDBJ databases">
        <authorList>
            <consortium name="DOE Joint Genome Institute"/>
            <person name="Kuo A."/>
            <person name="Kohler A."/>
            <person name="Costa M.D."/>
            <person name="Nagy L.G."/>
            <person name="Floudas D."/>
            <person name="Copeland A."/>
            <person name="Barry K.W."/>
            <person name="Cichocki N."/>
            <person name="Veneault-Fourrey C."/>
            <person name="LaButti K."/>
            <person name="Lindquist E.A."/>
            <person name="Lipzen A."/>
            <person name="Lundell T."/>
            <person name="Morin E."/>
            <person name="Murat C."/>
            <person name="Sun H."/>
            <person name="Tunlid A."/>
            <person name="Henrissat B."/>
            <person name="Grigoriev I.V."/>
            <person name="Hibbett D.S."/>
            <person name="Martin F."/>
            <person name="Nordberg H.P."/>
            <person name="Cantor M.N."/>
            <person name="Hua S.X."/>
        </authorList>
    </citation>
    <scope>NUCLEOTIDE SEQUENCE [LARGE SCALE GENOMIC DNA]</scope>
    <source>
        <strain evidence="1 2">441</strain>
    </source>
</reference>
<dbReference type="Proteomes" id="UP000054018">
    <property type="component" value="Unassembled WGS sequence"/>
</dbReference>
<organism evidence="1 2">
    <name type="scientific">Pisolithus microcarpus 441</name>
    <dbReference type="NCBI Taxonomy" id="765257"/>
    <lineage>
        <taxon>Eukaryota</taxon>
        <taxon>Fungi</taxon>
        <taxon>Dikarya</taxon>
        <taxon>Basidiomycota</taxon>
        <taxon>Agaricomycotina</taxon>
        <taxon>Agaricomycetes</taxon>
        <taxon>Agaricomycetidae</taxon>
        <taxon>Boletales</taxon>
        <taxon>Sclerodermatineae</taxon>
        <taxon>Pisolithaceae</taxon>
        <taxon>Pisolithus</taxon>
    </lineage>
</organism>
<dbReference type="EMBL" id="KN833919">
    <property type="protein sequence ID" value="KIK14869.1"/>
    <property type="molecule type" value="Genomic_DNA"/>
</dbReference>
<protein>
    <submittedName>
        <fullName evidence="1">Uncharacterized protein</fullName>
    </submittedName>
</protein>
<dbReference type="HOGENOM" id="CLU_3143623_0_0_1"/>
<sequence>MEAMKKLPYDVMAKVDVRTIKLRLVPVEGQKLQLAAREMHISNTPQRSP</sequence>
<evidence type="ECO:0000313" key="1">
    <source>
        <dbReference type="EMBL" id="KIK14869.1"/>
    </source>
</evidence>